<dbReference type="GO" id="GO:0008253">
    <property type="term" value="F:5'-nucleotidase activity"/>
    <property type="evidence" value="ECO:0007669"/>
    <property type="project" value="UniProtKB-UniRule"/>
</dbReference>
<dbReference type="GO" id="GO:0005737">
    <property type="term" value="C:cytoplasm"/>
    <property type="evidence" value="ECO:0007669"/>
    <property type="project" value="UniProtKB-SubCell"/>
</dbReference>
<sequence>MNILICNDDGYLAQGIAILARVAAEFANVRVVAPERDRSGVSNSLTLDRPLRIRHAENGFYYVSGTPTDCIHLGLYALPEFRPDLVLSGINNGANMGDDTLYSGTVAAATEAYLMGIPAVAISLNDFSGRYWETAEKAAWLLLEHLLKNPPQRPILWNINIPAVASEDIQGIKITRLGRRHHAQSIVPVKNPRGEPVYWIGPVGDISDREEGTDFGECEAGFITVTPLQIDLTAHEELGGVSGFWQHARHTIPIK</sequence>
<dbReference type="Gene3D" id="3.40.1210.10">
    <property type="entry name" value="Survival protein SurE-like phosphatase/nucleotidase"/>
    <property type="match status" value="1"/>
</dbReference>
<comment type="subcellular location">
    <subcellularLocation>
        <location evidence="3 9">Cytoplasm</location>
    </subcellularLocation>
</comment>
<dbReference type="FunFam" id="3.40.1210.10:FF:000001">
    <property type="entry name" value="5'/3'-nucleotidase SurE"/>
    <property type="match status" value="1"/>
</dbReference>
<dbReference type="GO" id="GO:0008254">
    <property type="term" value="F:3'-nucleotidase activity"/>
    <property type="evidence" value="ECO:0007669"/>
    <property type="project" value="TreeGrafter"/>
</dbReference>
<dbReference type="EMBL" id="PXYY01000062">
    <property type="protein sequence ID" value="PSJ79922.1"/>
    <property type="molecule type" value="Genomic_DNA"/>
</dbReference>
<dbReference type="GO" id="GO:0004309">
    <property type="term" value="F:exopolyphosphatase activity"/>
    <property type="evidence" value="ECO:0007669"/>
    <property type="project" value="TreeGrafter"/>
</dbReference>
<feature type="binding site" evidence="9">
    <location>
        <position position="8"/>
    </location>
    <ligand>
        <name>a divalent metal cation</name>
        <dbReference type="ChEBI" id="CHEBI:60240"/>
    </ligand>
</feature>
<gene>
    <name evidence="9" type="primary">surE</name>
    <name evidence="11" type="ORF">C7N83_09390</name>
</gene>
<comment type="cofactor">
    <cofactor evidence="9">
        <name>a divalent metal cation</name>
        <dbReference type="ChEBI" id="CHEBI:60240"/>
    </cofactor>
    <text evidence="9">Binds 1 divalent metal cation per subunit.</text>
</comment>
<evidence type="ECO:0000256" key="9">
    <source>
        <dbReference type="HAMAP-Rule" id="MF_00060"/>
    </source>
</evidence>
<dbReference type="AlphaFoldDB" id="A0A2P7TYW8"/>
<dbReference type="InterPro" id="IPR002828">
    <property type="entry name" value="SurE-like_Pase/nucleotidase"/>
</dbReference>
<feature type="binding site" evidence="9">
    <location>
        <position position="91"/>
    </location>
    <ligand>
        <name>a divalent metal cation</name>
        <dbReference type="ChEBI" id="CHEBI:60240"/>
    </ligand>
</feature>
<keyword evidence="12" id="KW-1185">Reference proteome</keyword>
<dbReference type="OrthoDB" id="9780815at2"/>
<dbReference type="PANTHER" id="PTHR30457:SF12">
    <property type="entry name" value="5'_3'-NUCLEOTIDASE SURE"/>
    <property type="match status" value="1"/>
</dbReference>
<evidence type="ECO:0000313" key="12">
    <source>
        <dbReference type="Proteomes" id="UP000241868"/>
    </source>
</evidence>
<comment type="cofactor">
    <cofactor evidence="2">
        <name>Mg(2+)</name>
        <dbReference type="ChEBI" id="CHEBI:18420"/>
    </cofactor>
</comment>
<dbReference type="RefSeq" id="WP_106742243.1">
    <property type="nucleotide sequence ID" value="NZ_PXYY01000062.1"/>
</dbReference>
<protein>
    <recommendedName>
        <fullName evidence="9">5'-nucleotidase SurE</fullName>
        <ecNumber evidence="9">3.1.3.5</ecNumber>
    </recommendedName>
    <alternativeName>
        <fullName evidence="9">Nucleoside 5'-monophosphate phosphohydrolase</fullName>
    </alternativeName>
</protein>
<evidence type="ECO:0000256" key="8">
    <source>
        <dbReference type="ARBA" id="ARBA00022801"/>
    </source>
</evidence>
<organism evidence="11 12">
    <name type="scientific">Neisseria iguanae</name>
    <dbReference type="NCBI Taxonomy" id="90242"/>
    <lineage>
        <taxon>Bacteria</taxon>
        <taxon>Pseudomonadati</taxon>
        <taxon>Pseudomonadota</taxon>
        <taxon>Betaproteobacteria</taxon>
        <taxon>Neisseriales</taxon>
        <taxon>Neisseriaceae</taxon>
        <taxon>Neisseria</taxon>
    </lineage>
</organism>
<keyword evidence="6 9" id="KW-0479">Metal-binding</keyword>
<evidence type="ECO:0000256" key="1">
    <source>
        <dbReference type="ARBA" id="ARBA00000815"/>
    </source>
</evidence>
<dbReference type="GO" id="GO:0000166">
    <property type="term" value="F:nucleotide binding"/>
    <property type="evidence" value="ECO:0007669"/>
    <property type="project" value="UniProtKB-KW"/>
</dbReference>
<dbReference type="HAMAP" id="MF_00060">
    <property type="entry name" value="SurE"/>
    <property type="match status" value="1"/>
</dbReference>
<evidence type="ECO:0000313" key="11">
    <source>
        <dbReference type="EMBL" id="PSJ79922.1"/>
    </source>
</evidence>
<feature type="domain" description="Survival protein SurE-like phosphatase/nucleotidase" evidence="10">
    <location>
        <begin position="3"/>
        <end position="183"/>
    </location>
</feature>
<dbReference type="Proteomes" id="UP000241868">
    <property type="component" value="Unassembled WGS sequence"/>
</dbReference>
<dbReference type="NCBIfam" id="TIGR00087">
    <property type="entry name" value="surE"/>
    <property type="match status" value="1"/>
</dbReference>
<feature type="binding site" evidence="9">
    <location>
        <position position="39"/>
    </location>
    <ligand>
        <name>a divalent metal cation</name>
        <dbReference type="ChEBI" id="CHEBI:60240"/>
    </ligand>
</feature>
<dbReference type="InterPro" id="IPR030048">
    <property type="entry name" value="SurE"/>
</dbReference>
<evidence type="ECO:0000256" key="3">
    <source>
        <dbReference type="ARBA" id="ARBA00004496"/>
    </source>
</evidence>
<dbReference type="EC" id="3.1.3.5" evidence="9"/>
<dbReference type="PANTHER" id="PTHR30457">
    <property type="entry name" value="5'-NUCLEOTIDASE SURE"/>
    <property type="match status" value="1"/>
</dbReference>
<evidence type="ECO:0000256" key="5">
    <source>
        <dbReference type="ARBA" id="ARBA00022490"/>
    </source>
</evidence>
<evidence type="ECO:0000259" key="10">
    <source>
        <dbReference type="Pfam" id="PF01975"/>
    </source>
</evidence>
<feature type="binding site" evidence="9">
    <location>
        <position position="9"/>
    </location>
    <ligand>
        <name>a divalent metal cation</name>
        <dbReference type="ChEBI" id="CHEBI:60240"/>
    </ligand>
</feature>
<dbReference type="NCBIfam" id="NF001490">
    <property type="entry name" value="PRK00346.1-4"/>
    <property type="match status" value="1"/>
</dbReference>
<comment type="similarity">
    <text evidence="4 9">Belongs to the SurE nucleotidase family.</text>
</comment>
<accession>A0A2P7TYW8</accession>
<comment type="caution">
    <text evidence="11">The sequence shown here is derived from an EMBL/GenBank/DDBJ whole genome shotgun (WGS) entry which is preliminary data.</text>
</comment>
<evidence type="ECO:0000256" key="7">
    <source>
        <dbReference type="ARBA" id="ARBA00022741"/>
    </source>
</evidence>
<dbReference type="GO" id="GO:0046872">
    <property type="term" value="F:metal ion binding"/>
    <property type="evidence" value="ECO:0007669"/>
    <property type="project" value="UniProtKB-UniRule"/>
</dbReference>
<keyword evidence="7 9" id="KW-0547">Nucleotide-binding</keyword>
<dbReference type="InterPro" id="IPR036523">
    <property type="entry name" value="SurE-like_sf"/>
</dbReference>
<comment type="catalytic activity">
    <reaction evidence="1 9">
        <text>a ribonucleoside 5'-phosphate + H2O = a ribonucleoside + phosphate</text>
        <dbReference type="Rhea" id="RHEA:12484"/>
        <dbReference type="ChEBI" id="CHEBI:15377"/>
        <dbReference type="ChEBI" id="CHEBI:18254"/>
        <dbReference type="ChEBI" id="CHEBI:43474"/>
        <dbReference type="ChEBI" id="CHEBI:58043"/>
        <dbReference type="EC" id="3.1.3.5"/>
    </reaction>
</comment>
<proteinExistence type="inferred from homology"/>
<dbReference type="SUPFAM" id="SSF64167">
    <property type="entry name" value="SurE-like"/>
    <property type="match status" value="1"/>
</dbReference>
<evidence type="ECO:0000256" key="6">
    <source>
        <dbReference type="ARBA" id="ARBA00022723"/>
    </source>
</evidence>
<comment type="function">
    <text evidence="9">Nucleotidase that shows phosphatase activity on nucleoside 5'-monophosphates.</text>
</comment>
<dbReference type="NCBIfam" id="NF001489">
    <property type="entry name" value="PRK00346.1-3"/>
    <property type="match status" value="1"/>
</dbReference>
<name>A0A2P7TYW8_9NEIS</name>
<reference evidence="11 12" key="1">
    <citation type="submission" date="2018-03" db="EMBL/GenBank/DDBJ databases">
        <title>Neisseria weixii sp. nov., isolated from the intestinal contents of Tibetan Plateau pika (Ochotona curzoniae) in Yushu, Qinghai Province, China.</title>
        <authorList>
            <person name="Gui Z."/>
        </authorList>
    </citation>
    <scope>NUCLEOTIDE SEQUENCE [LARGE SCALE GENOMIC DNA]</scope>
    <source>
        <strain evidence="11 12">ATCC 51483</strain>
    </source>
</reference>
<dbReference type="Pfam" id="PF01975">
    <property type="entry name" value="SurE"/>
    <property type="match status" value="1"/>
</dbReference>
<keyword evidence="8 9" id="KW-0378">Hydrolase</keyword>
<keyword evidence="5 9" id="KW-0963">Cytoplasm</keyword>
<evidence type="ECO:0000256" key="4">
    <source>
        <dbReference type="ARBA" id="ARBA00011062"/>
    </source>
</evidence>
<evidence type="ECO:0000256" key="2">
    <source>
        <dbReference type="ARBA" id="ARBA00001946"/>
    </source>
</evidence>